<dbReference type="Gene3D" id="2.40.70.10">
    <property type="entry name" value="Acid Proteases"/>
    <property type="match status" value="1"/>
</dbReference>
<keyword evidence="6" id="KW-1185">Reference proteome</keyword>
<dbReference type="Pfam" id="PF03564">
    <property type="entry name" value="DUF1759"/>
    <property type="match status" value="1"/>
</dbReference>
<sequence length="1066" mass="122400">MKLPKIVLRKFDGELLNYLPFWAQFKEIHENEDLNDCEKFHYLSQSMLPGSRAKEFIDSYPITSENYEKAISALRKRFGNVELLTEVYVRELLKLVIQNVGNQKEKLPLSKLVDKLEAHLRALETMGVNPDNNAQWLFPLIESCLSEDLLKAWHRSSSRSEDLGVETSDEAFHASSQTMRLAQLMKFLHKEVENDERVLLARKSFRSLNSADSARDKIKKNEKRVPTTAGFFVGKEVKCVFCDKIHESKDCLKVRSLPLKEKIAIVKEKRCCLKCLRPGHIAKFCNSKICCHVCSKDHLVMLCPQLAHHKDREKGSEKTGDSPEVLQSTITNECSPDIALMTLEVNIIGDETKRVRVLLDTGSQKSYILSSTAKELNLKPVSTESLAHTLFGGAYIEAKPHQKFHIRLCSPNSKEILELEFLDQEIICGNVPRVPKNLLLTELKQNKIWLSDLGAGPTKIELLIGSDVYGRLLTGRIKQLQGGLTAVETKLGWTVCGPVENSAQTTLPVYTQTFKSNLVIGEMKVQELWKLETIGIMDPVKTLSKKKEEELAYENFLEEVKQNVDGCYRVFSEWLEEGVIEEVPRERTDIKGHFLPHHPVIKVNSLTTKIIPVFDASCKIGRNPYLNDCLLKGPNLIEQIPAILLRFREKVIGVVSDIKRAFLQIEVKPEDRDYLRFLWWRNENHIEEFQHNRVVFGATCSPFLLGARLSIMILEALALSDIPVYYWTDSTTALAWIRRNDEWGTFVGNRVREICKLTDPHQWHYIPGELNAADLPSRGCSPRQLLESRWWEGPEWLHKEEVYWPALTGQTDEEAVREERKKCVSLTSLIVTSETNNWYYVKPLIWKFIPPAAAWWGGWWERLIRSVKSLLLRVLGNSSVKYEELSTILCDVEAQINSRPLTYISDSSCDLVPLTPSMFLQDISDIGIPDLDTIDREKLQLRFKHCQKLRDELRTRFRKEYLGQLVQRAGEKSRSLKIGDVVLVGQDNVKRQHWPLARVEKIFPSRDGCPRVAQVKTKIGILVRPIRKLYPLEISEEDPIVQAIPERLSRFGRRIKTVQRLNLSKD</sequence>
<dbReference type="InterPro" id="IPR021109">
    <property type="entry name" value="Peptidase_aspartic_dom_sf"/>
</dbReference>
<name>A0A087UD40_STEMI</name>
<dbReference type="EMBL" id="KK119281">
    <property type="protein sequence ID" value="KFM75279.1"/>
    <property type="molecule type" value="Genomic_DNA"/>
</dbReference>
<feature type="non-terminal residue" evidence="5">
    <location>
        <position position="1066"/>
    </location>
</feature>
<dbReference type="PANTHER" id="PTHR47331:SF5">
    <property type="entry name" value="RIBONUCLEASE H"/>
    <property type="match status" value="1"/>
</dbReference>
<evidence type="ECO:0000313" key="5">
    <source>
        <dbReference type="EMBL" id="KFM75279.1"/>
    </source>
</evidence>
<protein>
    <recommendedName>
        <fullName evidence="4">DUF5641 domain-containing protein</fullName>
    </recommendedName>
</protein>
<dbReference type="Gene3D" id="3.30.420.10">
    <property type="entry name" value="Ribonuclease H-like superfamily/Ribonuclease H"/>
    <property type="match status" value="1"/>
</dbReference>
<dbReference type="AlphaFoldDB" id="A0A087UD40"/>
<dbReference type="InterPro" id="IPR005312">
    <property type="entry name" value="DUF1759"/>
</dbReference>
<dbReference type="GO" id="GO:0003676">
    <property type="term" value="F:nucleic acid binding"/>
    <property type="evidence" value="ECO:0007669"/>
    <property type="project" value="InterPro"/>
</dbReference>
<reference evidence="5 6" key="1">
    <citation type="submission" date="2013-11" db="EMBL/GenBank/DDBJ databases">
        <title>Genome sequencing of Stegodyphus mimosarum.</title>
        <authorList>
            <person name="Bechsgaard J."/>
        </authorList>
    </citation>
    <scope>NUCLEOTIDE SEQUENCE [LARGE SCALE GENOMIC DNA]</scope>
</reference>
<dbReference type="OrthoDB" id="6435986at2759"/>
<dbReference type="PROSITE" id="PS00141">
    <property type="entry name" value="ASP_PROTEASE"/>
    <property type="match status" value="1"/>
</dbReference>
<evidence type="ECO:0000256" key="2">
    <source>
        <dbReference type="ARBA" id="ARBA00022695"/>
    </source>
</evidence>
<feature type="domain" description="DUF5641" evidence="4">
    <location>
        <begin position="942"/>
        <end position="1032"/>
    </location>
</feature>
<dbReference type="InterPro" id="IPR040676">
    <property type="entry name" value="DUF5641"/>
</dbReference>
<keyword evidence="3" id="KW-0695">RNA-directed DNA polymerase</keyword>
<dbReference type="SUPFAM" id="SSF56672">
    <property type="entry name" value="DNA/RNA polymerases"/>
    <property type="match status" value="1"/>
</dbReference>
<evidence type="ECO:0000256" key="1">
    <source>
        <dbReference type="ARBA" id="ARBA00022679"/>
    </source>
</evidence>
<evidence type="ECO:0000259" key="4">
    <source>
        <dbReference type="Pfam" id="PF18701"/>
    </source>
</evidence>
<dbReference type="GO" id="GO:0004190">
    <property type="term" value="F:aspartic-type endopeptidase activity"/>
    <property type="evidence" value="ECO:0007669"/>
    <property type="project" value="InterPro"/>
</dbReference>
<gene>
    <name evidence="5" type="ORF">X975_15682</name>
</gene>
<dbReference type="GO" id="GO:0003964">
    <property type="term" value="F:RNA-directed DNA polymerase activity"/>
    <property type="evidence" value="ECO:0007669"/>
    <property type="project" value="UniProtKB-KW"/>
</dbReference>
<accession>A0A087UD40</accession>
<dbReference type="InterPro" id="IPR001969">
    <property type="entry name" value="Aspartic_peptidase_AS"/>
</dbReference>
<dbReference type="Proteomes" id="UP000054359">
    <property type="component" value="Unassembled WGS sequence"/>
</dbReference>
<evidence type="ECO:0000313" key="6">
    <source>
        <dbReference type="Proteomes" id="UP000054359"/>
    </source>
</evidence>
<dbReference type="OMA" id="SAKKIEW"/>
<evidence type="ECO:0000256" key="3">
    <source>
        <dbReference type="ARBA" id="ARBA00022918"/>
    </source>
</evidence>
<dbReference type="PANTHER" id="PTHR47331">
    <property type="entry name" value="PHD-TYPE DOMAIN-CONTAINING PROTEIN"/>
    <property type="match status" value="1"/>
</dbReference>
<keyword evidence="1" id="KW-0808">Transferase</keyword>
<dbReference type="GO" id="GO:0006508">
    <property type="term" value="P:proteolysis"/>
    <property type="evidence" value="ECO:0007669"/>
    <property type="project" value="InterPro"/>
</dbReference>
<dbReference type="STRING" id="407821.A0A087UD40"/>
<dbReference type="Pfam" id="PF18701">
    <property type="entry name" value="DUF5641"/>
    <property type="match status" value="1"/>
</dbReference>
<keyword evidence="2" id="KW-0548">Nucleotidyltransferase</keyword>
<dbReference type="InterPro" id="IPR043502">
    <property type="entry name" value="DNA/RNA_pol_sf"/>
</dbReference>
<proteinExistence type="predicted"/>
<dbReference type="InterPro" id="IPR036397">
    <property type="entry name" value="RNaseH_sf"/>
</dbReference>
<organism evidence="5 6">
    <name type="scientific">Stegodyphus mimosarum</name>
    <name type="common">African social velvet spider</name>
    <dbReference type="NCBI Taxonomy" id="407821"/>
    <lineage>
        <taxon>Eukaryota</taxon>
        <taxon>Metazoa</taxon>
        <taxon>Ecdysozoa</taxon>
        <taxon>Arthropoda</taxon>
        <taxon>Chelicerata</taxon>
        <taxon>Arachnida</taxon>
        <taxon>Araneae</taxon>
        <taxon>Araneomorphae</taxon>
        <taxon>Entelegynae</taxon>
        <taxon>Eresoidea</taxon>
        <taxon>Eresidae</taxon>
        <taxon>Stegodyphus</taxon>
    </lineage>
</organism>